<dbReference type="InterPro" id="IPR036770">
    <property type="entry name" value="Ankyrin_rpt-contain_sf"/>
</dbReference>
<evidence type="ECO:0000313" key="1">
    <source>
        <dbReference type="EMBL" id="GMF36270.1"/>
    </source>
</evidence>
<name>A0A9W7CPK9_9STRA</name>
<reference evidence="1" key="1">
    <citation type="submission" date="2023-04" db="EMBL/GenBank/DDBJ databases">
        <title>Phytophthora lilii NBRC 32176.</title>
        <authorList>
            <person name="Ichikawa N."/>
            <person name="Sato H."/>
            <person name="Tonouchi N."/>
        </authorList>
    </citation>
    <scope>NUCLEOTIDE SEQUENCE</scope>
    <source>
        <strain evidence="1">NBRC 32176</strain>
    </source>
</reference>
<dbReference type="EMBL" id="BSXW01001376">
    <property type="protein sequence ID" value="GMF36270.1"/>
    <property type="molecule type" value="Genomic_DNA"/>
</dbReference>
<dbReference type="OrthoDB" id="111808at2759"/>
<gene>
    <name evidence="1" type="ORF">Plil01_001535500</name>
</gene>
<sequence>MDSAAYNGHLDVVLYLLKNRSEGFSGNAMETPQDIEMLCLFRNIDSEISQSNSQSNQQLQRLKVVFEERPDFFRGCLRSLAEIACERGNLKILDWLYPFGLELCSTIPTRNAVRRRDLALVRWFYRNGYEVNEPVLLELALDVDVARWLYEHGFQIVSHELAELAANCRNIPLMRWLIERGPPLDLATGTTLVIKYSYFEITWMLAEEDRVCMVLELLRNNNNRELIWWVLRQTEIKDQDSLRSIRNAVKDAPSNTLIWLQDNLSPVEACNWVFQHTGKRSTGDFTIERREDGNAKKSLIRFWRRS</sequence>
<comment type="caution">
    <text evidence="1">The sequence shown here is derived from an EMBL/GenBank/DDBJ whole genome shotgun (WGS) entry which is preliminary data.</text>
</comment>
<keyword evidence="2" id="KW-1185">Reference proteome</keyword>
<evidence type="ECO:0000313" key="2">
    <source>
        <dbReference type="Proteomes" id="UP001165083"/>
    </source>
</evidence>
<dbReference type="SUPFAM" id="SSF140860">
    <property type="entry name" value="Pseudo ankyrin repeat-like"/>
    <property type="match status" value="1"/>
</dbReference>
<dbReference type="Proteomes" id="UP001165083">
    <property type="component" value="Unassembled WGS sequence"/>
</dbReference>
<proteinExistence type="predicted"/>
<dbReference type="PANTHER" id="PTHR46586">
    <property type="entry name" value="ANKYRIN REPEAT-CONTAINING PROTEIN"/>
    <property type="match status" value="1"/>
</dbReference>
<dbReference type="PANTHER" id="PTHR46586:SF3">
    <property type="entry name" value="ANKYRIN REPEAT-CONTAINING PROTEIN"/>
    <property type="match status" value="1"/>
</dbReference>
<protein>
    <submittedName>
        <fullName evidence="1">Unnamed protein product</fullName>
    </submittedName>
</protein>
<dbReference type="Gene3D" id="1.25.40.20">
    <property type="entry name" value="Ankyrin repeat-containing domain"/>
    <property type="match status" value="1"/>
</dbReference>
<dbReference type="InterPro" id="IPR052050">
    <property type="entry name" value="SecEffector_AnkRepeat"/>
</dbReference>
<accession>A0A9W7CPK9</accession>
<organism evidence="1 2">
    <name type="scientific">Phytophthora lilii</name>
    <dbReference type="NCBI Taxonomy" id="2077276"/>
    <lineage>
        <taxon>Eukaryota</taxon>
        <taxon>Sar</taxon>
        <taxon>Stramenopiles</taxon>
        <taxon>Oomycota</taxon>
        <taxon>Peronosporomycetes</taxon>
        <taxon>Peronosporales</taxon>
        <taxon>Peronosporaceae</taxon>
        <taxon>Phytophthora</taxon>
    </lineage>
</organism>
<dbReference type="AlphaFoldDB" id="A0A9W7CPK9"/>